<sequence>MKPDLAFELCKNKAHYKTNTKNIYSAYKDLPIETFLKKCLLYNDNSSEWIVLKKLSQDAQESQSHLAERYLYEPLSRIIEAILDYFYNEEDSHLRWITETHKKSMKYEEEQDDDAIKTSPDLSDMGGGPSLSGREVDVDIPQYAHCIAPVEVKTYANLNERDVLLQIAVYSRQCFNQQPHRRYVPAVVLTESQAHIHVYDRSGMLRLIPAIDIHADAIAFVRAIIGISTVCGGSNKHNEFQGPFDPNVRWVADTDYPQIQVYNQWTNEMDDKESDHGDSEDSDANSEASDWDSDAPEDEAEESDAEHENSGEVLTNSTKRSEELDQELECDCSARKSLISNLYDVTSMRFVRRMVAILIKDSWRPFRRTAEWKLLMQTKDMDGVSQMIAFEDGCQSGVEQFRRFICEGIYVERPYLHNRRFSRIVLHAYGQSIRYFDNKLQLLYAFRDAVAGHRNLWMRGILHRDVGIDNILLGQDGSKEGNGGVLIDLDLAIRVDRVRKLSQHLIRTGTRAFQSVAVLSPEGFGDAPPPQDHLDDLESFFYILTWICLKYNGSHTMHKDSMTSTYLDKWEAPDAVICSSVKAKFLMFPTIIMLQQYFNNEIFKTLLRSLAAMCCQHYLEKIAISSNQTTPPTLIDVHQEAQATHHGAFLRCIDEAIQKQKNEKVDWVLPPAPPPMITKRAKSKNVRYTTTRKTLNGDLLRHKRRGDDDDSRPPSKRLKVSKE</sequence>
<dbReference type="EMBL" id="NHYD01002463">
    <property type="protein sequence ID" value="PPQ86543.1"/>
    <property type="molecule type" value="Genomic_DNA"/>
</dbReference>
<dbReference type="Gene3D" id="1.10.510.10">
    <property type="entry name" value="Transferase(Phosphotransferase) domain 1"/>
    <property type="match status" value="1"/>
</dbReference>
<dbReference type="OrthoDB" id="5584477at2759"/>
<feature type="region of interest" description="Disordered" evidence="1">
    <location>
        <begin position="669"/>
        <end position="723"/>
    </location>
</feature>
<dbReference type="InParanoid" id="A0A409X6Y6"/>
<dbReference type="PANTHER" id="PTHR38248:SF2">
    <property type="entry name" value="FUNK1 11"/>
    <property type="match status" value="1"/>
</dbReference>
<feature type="region of interest" description="Disordered" evidence="1">
    <location>
        <begin position="107"/>
        <end position="128"/>
    </location>
</feature>
<dbReference type="InterPro" id="IPR040976">
    <property type="entry name" value="Pkinase_fungal"/>
</dbReference>
<dbReference type="PANTHER" id="PTHR38248">
    <property type="entry name" value="FUNK1 6"/>
    <property type="match status" value="1"/>
</dbReference>
<dbReference type="Pfam" id="PF17667">
    <property type="entry name" value="Pkinase_fungal"/>
    <property type="match status" value="2"/>
</dbReference>
<feature type="region of interest" description="Disordered" evidence="1">
    <location>
        <begin position="269"/>
        <end position="322"/>
    </location>
</feature>
<feature type="domain" description="Fungal-type protein kinase" evidence="2">
    <location>
        <begin position="142"/>
        <end position="229"/>
    </location>
</feature>
<dbReference type="Proteomes" id="UP000283269">
    <property type="component" value="Unassembled WGS sequence"/>
</dbReference>
<dbReference type="SUPFAM" id="SSF56112">
    <property type="entry name" value="Protein kinase-like (PK-like)"/>
    <property type="match status" value="1"/>
</dbReference>
<evidence type="ECO:0000256" key="1">
    <source>
        <dbReference type="SAM" id="MobiDB-lite"/>
    </source>
</evidence>
<evidence type="ECO:0000259" key="2">
    <source>
        <dbReference type="Pfam" id="PF17667"/>
    </source>
</evidence>
<feature type="compositionally biased region" description="Acidic residues" evidence="1">
    <location>
        <begin position="280"/>
        <end position="305"/>
    </location>
</feature>
<name>A0A409X6Y6_PSICY</name>
<evidence type="ECO:0000313" key="3">
    <source>
        <dbReference type="EMBL" id="PPQ86543.1"/>
    </source>
</evidence>
<comment type="caution">
    <text evidence="3">The sequence shown here is derived from an EMBL/GenBank/DDBJ whole genome shotgun (WGS) entry which is preliminary data.</text>
</comment>
<feature type="compositionally biased region" description="Basic residues" evidence="1">
    <location>
        <begin position="714"/>
        <end position="723"/>
    </location>
</feature>
<proteinExistence type="predicted"/>
<gene>
    <name evidence="3" type="ORF">CVT25_007201</name>
</gene>
<evidence type="ECO:0000313" key="4">
    <source>
        <dbReference type="Proteomes" id="UP000283269"/>
    </source>
</evidence>
<keyword evidence="4" id="KW-1185">Reference proteome</keyword>
<reference evidence="3 4" key="1">
    <citation type="journal article" date="2018" name="Evol. Lett.">
        <title>Horizontal gene cluster transfer increased hallucinogenic mushroom diversity.</title>
        <authorList>
            <person name="Reynolds H.T."/>
            <person name="Vijayakumar V."/>
            <person name="Gluck-Thaler E."/>
            <person name="Korotkin H.B."/>
            <person name="Matheny P.B."/>
            <person name="Slot J.C."/>
        </authorList>
    </citation>
    <scope>NUCLEOTIDE SEQUENCE [LARGE SCALE GENOMIC DNA]</scope>
    <source>
        <strain evidence="3 4">2631</strain>
    </source>
</reference>
<organism evidence="3 4">
    <name type="scientific">Psilocybe cyanescens</name>
    <dbReference type="NCBI Taxonomy" id="93625"/>
    <lineage>
        <taxon>Eukaryota</taxon>
        <taxon>Fungi</taxon>
        <taxon>Dikarya</taxon>
        <taxon>Basidiomycota</taxon>
        <taxon>Agaricomycotina</taxon>
        <taxon>Agaricomycetes</taxon>
        <taxon>Agaricomycetidae</taxon>
        <taxon>Agaricales</taxon>
        <taxon>Agaricineae</taxon>
        <taxon>Strophariaceae</taxon>
        <taxon>Psilocybe</taxon>
    </lineage>
</organism>
<dbReference type="InterPro" id="IPR011009">
    <property type="entry name" value="Kinase-like_dom_sf"/>
</dbReference>
<feature type="domain" description="Fungal-type protein kinase" evidence="2">
    <location>
        <begin position="356"/>
        <end position="548"/>
    </location>
</feature>
<dbReference type="AlphaFoldDB" id="A0A409X6Y6"/>
<accession>A0A409X6Y6</accession>
<protein>
    <recommendedName>
        <fullName evidence="2">Fungal-type protein kinase domain-containing protein</fullName>
    </recommendedName>
</protein>